<dbReference type="EMBL" id="ML119663">
    <property type="protein sequence ID" value="RPA83547.1"/>
    <property type="molecule type" value="Genomic_DNA"/>
</dbReference>
<evidence type="ECO:0000256" key="1">
    <source>
        <dbReference type="ARBA" id="ARBA00008645"/>
    </source>
</evidence>
<keyword evidence="3" id="KW-0175">Coiled coil</keyword>
<keyword evidence="6" id="KW-1185">Reference proteome</keyword>
<reference evidence="5 6" key="1">
    <citation type="journal article" date="2018" name="Nat. Ecol. Evol.">
        <title>Pezizomycetes genomes reveal the molecular basis of ectomycorrhizal truffle lifestyle.</title>
        <authorList>
            <person name="Murat C."/>
            <person name="Payen T."/>
            <person name="Noel B."/>
            <person name="Kuo A."/>
            <person name="Morin E."/>
            <person name="Chen J."/>
            <person name="Kohler A."/>
            <person name="Krizsan K."/>
            <person name="Balestrini R."/>
            <person name="Da Silva C."/>
            <person name="Montanini B."/>
            <person name="Hainaut M."/>
            <person name="Levati E."/>
            <person name="Barry K.W."/>
            <person name="Belfiori B."/>
            <person name="Cichocki N."/>
            <person name="Clum A."/>
            <person name="Dockter R.B."/>
            <person name="Fauchery L."/>
            <person name="Guy J."/>
            <person name="Iotti M."/>
            <person name="Le Tacon F."/>
            <person name="Lindquist E.A."/>
            <person name="Lipzen A."/>
            <person name="Malagnac F."/>
            <person name="Mello A."/>
            <person name="Molinier V."/>
            <person name="Miyauchi S."/>
            <person name="Poulain J."/>
            <person name="Riccioni C."/>
            <person name="Rubini A."/>
            <person name="Sitrit Y."/>
            <person name="Splivallo R."/>
            <person name="Traeger S."/>
            <person name="Wang M."/>
            <person name="Zifcakova L."/>
            <person name="Wipf D."/>
            <person name="Zambonelli A."/>
            <person name="Paolocci F."/>
            <person name="Nowrousian M."/>
            <person name="Ottonello S."/>
            <person name="Baldrian P."/>
            <person name="Spatafora J.W."/>
            <person name="Henrissat B."/>
            <person name="Nagy L.G."/>
            <person name="Aury J.M."/>
            <person name="Wincker P."/>
            <person name="Grigoriev I.V."/>
            <person name="Bonfante P."/>
            <person name="Martin F.M."/>
        </authorList>
    </citation>
    <scope>NUCLEOTIDE SEQUENCE [LARGE SCALE GENOMIC DNA]</scope>
    <source>
        <strain evidence="5 6">RN42</strain>
    </source>
</reference>
<evidence type="ECO:0000256" key="2">
    <source>
        <dbReference type="ARBA" id="ARBA00022801"/>
    </source>
</evidence>
<dbReference type="FunFam" id="3.40.50.1820:FF:000039">
    <property type="entry name" value="Esterase ybfF"/>
    <property type="match status" value="1"/>
</dbReference>
<evidence type="ECO:0000313" key="5">
    <source>
        <dbReference type="EMBL" id="RPA83547.1"/>
    </source>
</evidence>
<evidence type="ECO:0000313" key="6">
    <source>
        <dbReference type="Proteomes" id="UP000275078"/>
    </source>
</evidence>
<dbReference type="GO" id="GO:0005739">
    <property type="term" value="C:mitochondrion"/>
    <property type="evidence" value="ECO:0007669"/>
    <property type="project" value="TreeGrafter"/>
</dbReference>
<proteinExistence type="inferred from homology"/>
<evidence type="ECO:0000256" key="3">
    <source>
        <dbReference type="SAM" id="Coils"/>
    </source>
</evidence>
<dbReference type="PANTHER" id="PTHR46118:SF4">
    <property type="entry name" value="PROTEIN ABHD11"/>
    <property type="match status" value="1"/>
</dbReference>
<feature type="coiled-coil region" evidence="3">
    <location>
        <begin position="295"/>
        <end position="323"/>
    </location>
</feature>
<dbReference type="Gene3D" id="3.40.50.1820">
    <property type="entry name" value="alpha/beta hydrolase"/>
    <property type="match status" value="1"/>
</dbReference>
<dbReference type="Proteomes" id="UP000275078">
    <property type="component" value="Unassembled WGS sequence"/>
</dbReference>
<keyword evidence="2 5" id="KW-0378">Hydrolase</keyword>
<dbReference type="AlphaFoldDB" id="A0A3N4IDK5"/>
<sequence>MASLCRAPLRFQRTLSPALLYGGSRRLAHNASAKPVELAYAHYEVPITSKKPRKEKSPLVFLHGLFGSKTNYGSISKLLARSLRRDVYCFDLRNHGASGHRKVHDYISMADDVQYMFDRMGLSDVTLIGHSMGAKVAMTVALRSPEHVRNFIAVDNAPIEAQLSSKFGQYVQAMKRIEEAKVEKTRDAMKILEEYESDIGIRSFLMTNLIRVKGLPYYKWRIPVKILGQALDNVAGFPFHPDEEQFKKPCLFIRGTKSHYVPDETIPIIGRFFPRFRMMEVDAGHWLIAEKPLEFAKAVQEFVTAEENMKEGEEEEVDEETKDWTIEDYMKSGKIKVVVNEVQSKEAVKELRGQ</sequence>
<comment type="similarity">
    <text evidence="1">Belongs to the AB hydrolase superfamily.</text>
</comment>
<dbReference type="STRING" id="1160509.A0A3N4IDK5"/>
<dbReference type="InterPro" id="IPR000073">
    <property type="entry name" value="AB_hydrolase_1"/>
</dbReference>
<dbReference type="InterPro" id="IPR029058">
    <property type="entry name" value="AB_hydrolase_fold"/>
</dbReference>
<dbReference type="Pfam" id="PF00561">
    <property type="entry name" value="Abhydrolase_1"/>
    <property type="match status" value="1"/>
</dbReference>
<dbReference type="PANTHER" id="PTHR46118">
    <property type="entry name" value="PROTEIN ABHD11"/>
    <property type="match status" value="1"/>
</dbReference>
<evidence type="ECO:0000259" key="4">
    <source>
        <dbReference type="Pfam" id="PF00561"/>
    </source>
</evidence>
<protein>
    <submittedName>
        <fullName evidence="5">Alpha/beta-hydrolase</fullName>
    </submittedName>
</protein>
<name>A0A3N4IDK5_ASCIM</name>
<accession>A0A3N4IDK5</accession>
<dbReference type="SUPFAM" id="SSF53474">
    <property type="entry name" value="alpha/beta-Hydrolases"/>
    <property type="match status" value="1"/>
</dbReference>
<gene>
    <name evidence="5" type="ORF">BJ508DRAFT_413233</name>
</gene>
<dbReference type="OrthoDB" id="8119704at2759"/>
<dbReference type="GO" id="GO:0052689">
    <property type="term" value="F:carboxylic ester hydrolase activity"/>
    <property type="evidence" value="ECO:0007669"/>
    <property type="project" value="TreeGrafter"/>
</dbReference>
<feature type="domain" description="AB hydrolase-1" evidence="4">
    <location>
        <begin position="58"/>
        <end position="292"/>
    </location>
</feature>
<organism evidence="5 6">
    <name type="scientific">Ascobolus immersus RN42</name>
    <dbReference type="NCBI Taxonomy" id="1160509"/>
    <lineage>
        <taxon>Eukaryota</taxon>
        <taxon>Fungi</taxon>
        <taxon>Dikarya</taxon>
        <taxon>Ascomycota</taxon>
        <taxon>Pezizomycotina</taxon>
        <taxon>Pezizomycetes</taxon>
        <taxon>Pezizales</taxon>
        <taxon>Ascobolaceae</taxon>
        <taxon>Ascobolus</taxon>
    </lineage>
</organism>